<evidence type="ECO:0000256" key="1">
    <source>
        <dbReference type="SAM" id="SignalP"/>
    </source>
</evidence>
<dbReference type="PROSITE" id="PS51257">
    <property type="entry name" value="PROKAR_LIPOPROTEIN"/>
    <property type="match status" value="1"/>
</dbReference>
<dbReference type="SUPFAM" id="SSF53850">
    <property type="entry name" value="Periplasmic binding protein-like II"/>
    <property type="match status" value="1"/>
</dbReference>
<dbReference type="PANTHER" id="PTHR43649:SF12">
    <property type="entry name" value="DIACETYLCHITOBIOSE BINDING PROTEIN DASA"/>
    <property type="match status" value="1"/>
</dbReference>
<evidence type="ECO:0000313" key="3">
    <source>
        <dbReference type="Proteomes" id="UP000615455"/>
    </source>
</evidence>
<sequence>MKRGKLVWISTMILMVVAVPVFSGCTSTSGESKKEQNSKNDGKIVITELVPDVPEKMYIEKLIPDFEAKHPNISIKIAKAPSNDFDTKLQSMIAGGMAPDVTSHWGNAGFAELLDKGLITDMTDMLKADSFKGTDYGMSDNLMDIYKVDGKTYGIPVYSYVTLMLYNKDLFDKSGVPYPPSSYEDKSWTFEKMMEVAKKLSVSSDDVNKVQYGVDWNFGGSQRDMKLSYFGAKIYADDTWKNGGHATASYFDSSDVIKASQTYNDMVYKDKVSPSMEFTKAVAGQGGDAFATGKVGMYVGGAWKLTGINKYKFKVGVAAVPAVNGSNIRNVLYVDPLMIMKDSKHPKEALEWIKYQLRKDVQEKTIELSGGTPPTNQQAIEKYYNLYSPNIDPKDMKNIVEGGLKYGTEAYNHLVTSYSEIANAVKNEMDPLDNGKKTAEQVAPEIQKKVNAILNEKNAKFKK</sequence>
<dbReference type="InterPro" id="IPR050490">
    <property type="entry name" value="Bact_solute-bd_prot1"/>
</dbReference>
<keyword evidence="1" id="KW-0732">Signal</keyword>
<feature type="signal peptide" evidence="1">
    <location>
        <begin position="1"/>
        <end position="23"/>
    </location>
</feature>
<evidence type="ECO:0000313" key="2">
    <source>
        <dbReference type="EMBL" id="GFZ78810.1"/>
    </source>
</evidence>
<dbReference type="InterPro" id="IPR006059">
    <property type="entry name" value="SBP"/>
</dbReference>
<dbReference type="EMBL" id="BMHE01000010">
    <property type="protein sequence ID" value="GFZ78810.1"/>
    <property type="molecule type" value="Genomic_DNA"/>
</dbReference>
<name>A0ABQ1ENF0_9BACL</name>
<dbReference type="Gene3D" id="3.40.190.10">
    <property type="entry name" value="Periplasmic binding protein-like II"/>
    <property type="match status" value="1"/>
</dbReference>
<keyword evidence="3" id="KW-1185">Reference proteome</keyword>
<proteinExistence type="predicted"/>
<dbReference type="Pfam" id="PF01547">
    <property type="entry name" value="SBP_bac_1"/>
    <property type="match status" value="1"/>
</dbReference>
<dbReference type="PANTHER" id="PTHR43649">
    <property type="entry name" value="ARABINOSE-BINDING PROTEIN-RELATED"/>
    <property type="match status" value="1"/>
</dbReference>
<accession>A0ABQ1ENF0</accession>
<protein>
    <submittedName>
        <fullName evidence="2">Sugar ABC transporter substrate-binding protein</fullName>
    </submittedName>
</protein>
<gene>
    <name evidence="2" type="ORF">GCM10008018_25440</name>
</gene>
<comment type="caution">
    <text evidence="2">The sequence shown here is derived from an EMBL/GenBank/DDBJ whole genome shotgun (WGS) entry which is preliminary data.</text>
</comment>
<feature type="chain" id="PRO_5045943939" evidence="1">
    <location>
        <begin position="24"/>
        <end position="463"/>
    </location>
</feature>
<dbReference type="Proteomes" id="UP000615455">
    <property type="component" value="Unassembled WGS sequence"/>
</dbReference>
<dbReference type="RefSeq" id="WP_229757618.1">
    <property type="nucleotide sequence ID" value="NZ_BMHE01000010.1"/>
</dbReference>
<organism evidence="2 3">
    <name type="scientific">Paenibacillus marchantiophytorum</name>
    <dbReference type="NCBI Taxonomy" id="1619310"/>
    <lineage>
        <taxon>Bacteria</taxon>
        <taxon>Bacillati</taxon>
        <taxon>Bacillota</taxon>
        <taxon>Bacilli</taxon>
        <taxon>Bacillales</taxon>
        <taxon>Paenibacillaceae</taxon>
        <taxon>Paenibacillus</taxon>
    </lineage>
</organism>
<reference evidence="3" key="1">
    <citation type="journal article" date="2019" name="Int. J. Syst. Evol. Microbiol.">
        <title>The Global Catalogue of Microorganisms (GCM) 10K type strain sequencing project: providing services to taxonomists for standard genome sequencing and annotation.</title>
        <authorList>
            <consortium name="The Broad Institute Genomics Platform"/>
            <consortium name="The Broad Institute Genome Sequencing Center for Infectious Disease"/>
            <person name="Wu L."/>
            <person name="Ma J."/>
        </authorList>
    </citation>
    <scope>NUCLEOTIDE SEQUENCE [LARGE SCALE GENOMIC DNA]</scope>
    <source>
        <strain evidence="3">CGMCC 1.15043</strain>
    </source>
</reference>